<name>A0AAV4TA83_9ARAC</name>
<evidence type="ECO:0000313" key="2">
    <source>
        <dbReference type="Proteomes" id="UP001054837"/>
    </source>
</evidence>
<dbReference type="EMBL" id="BPLQ01009171">
    <property type="protein sequence ID" value="GIY42251.1"/>
    <property type="molecule type" value="Genomic_DNA"/>
</dbReference>
<gene>
    <name evidence="1" type="ORF">CDAR_236231</name>
</gene>
<comment type="caution">
    <text evidence="1">The sequence shown here is derived from an EMBL/GenBank/DDBJ whole genome shotgun (WGS) entry which is preliminary data.</text>
</comment>
<dbReference type="Proteomes" id="UP001054837">
    <property type="component" value="Unassembled WGS sequence"/>
</dbReference>
<dbReference type="AlphaFoldDB" id="A0AAV4TA83"/>
<evidence type="ECO:0000313" key="1">
    <source>
        <dbReference type="EMBL" id="GIY42251.1"/>
    </source>
</evidence>
<proteinExistence type="predicted"/>
<protein>
    <submittedName>
        <fullName evidence="1">Uncharacterized protein</fullName>
    </submittedName>
</protein>
<organism evidence="1 2">
    <name type="scientific">Caerostris darwini</name>
    <dbReference type="NCBI Taxonomy" id="1538125"/>
    <lineage>
        <taxon>Eukaryota</taxon>
        <taxon>Metazoa</taxon>
        <taxon>Ecdysozoa</taxon>
        <taxon>Arthropoda</taxon>
        <taxon>Chelicerata</taxon>
        <taxon>Arachnida</taxon>
        <taxon>Araneae</taxon>
        <taxon>Araneomorphae</taxon>
        <taxon>Entelegynae</taxon>
        <taxon>Araneoidea</taxon>
        <taxon>Araneidae</taxon>
        <taxon>Caerostris</taxon>
    </lineage>
</organism>
<reference evidence="1 2" key="1">
    <citation type="submission" date="2021-06" db="EMBL/GenBank/DDBJ databases">
        <title>Caerostris darwini draft genome.</title>
        <authorList>
            <person name="Kono N."/>
            <person name="Arakawa K."/>
        </authorList>
    </citation>
    <scope>NUCLEOTIDE SEQUENCE [LARGE SCALE GENOMIC DNA]</scope>
</reference>
<sequence length="111" mass="12549">MPVENFGSTFPSAFQAEIPPKQAQKGHLLDHVQFRDFVLLPPSPLVVSGESKLYSRDLLPQSPWARKSKPVARLGIIFYSEWGFDGAIWEPGPLFHDGFEPIREIFPSQLD</sequence>
<keyword evidence="2" id="KW-1185">Reference proteome</keyword>
<accession>A0AAV4TA83</accession>